<sequence>MSIIQSIINKTFRSAELIYKEQITPTTYHIRIKINGDNLKNYIPGQQLRVLVGLDNMMSLSNLVRSYSIWYYDELTNQADLAVCTFSNGQGAKWVQNLEYGDTIYFRGPEGKFTLSPDADNHLFLGDISSLAHLYELNRHTGLMAKASGIVYSSSKEHYFDDIYPKRNFGFLESCANTLEDLIAEISWSGVRKENTAVYIAGETSICVGLHNYFKKELNFSPKQIKTKPFWHPDKKGLE</sequence>
<dbReference type="InterPro" id="IPR017938">
    <property type="entry name" value="Riboflavin_synthase-like_b-brl"/>
</dbReference>
<dbReference type="InterPro" id="IPR039374">
    <property type="entry name" value="SIP_fam"/>
</dbReference>
<dbReference type="Pfam" id="PF00970">
    <property type="entry name" value="FAD_binding_6"/>
    <property type="match status" value="1"/>
</dbReference>
<keyword evidence="3" id="KW-1185">Reference proteome</keyword>
<organism evidence="2 3">
    <name type="scientific">Flavobacterium suzhouense</name>
    <dbReference type="NCBI Taxonomy" id="1529638"/>
    <lineage>
        <taxon>Bacteria</taxon>
        <taxon>Pseudomonadati</taxon>
        <taxon>Bacteroidota</taxon>
        <taxon>Flavobacteriia</taxon>
        <taxon>Flavobacteriales</taxon>
        <taxon>Flavobacteriaceae</taxon>
        <taxon>Flavobacterium</taxon>
    </lineage>
</organism>
<dbReference type="EMBL" id="JBHUMD010000005">
    <property type="protein sequence ID" value="MFD2601178.1"/>
    <property type="molecule type" value="Genomic_DNA"/>
</dbReference>
<dbReference type="SUPFAM" id="SSF63380">
    <property type="entry name" value="Riboflavin synthase domain-like"/>
    <property type="match status" value="1"/>
</dbReference>
<dbReference type="InterPro" id="IPR039261">
    <property type="entry name" value="FNR_nucleotide-bd"/>
</dbReference>
<gene>
    <name evidence="2" type="ORF">ACFSR3_03855</name>
</gene>
<dbReference type="PANTHER" id="PTHR30157">
    <property type="entry name" value="FERRIC REDUCTASE, NADPH-DEPENDENT"/>
    <property type="match status" value="1"/>
</dbReference>
<evidence type="ECO:0000259" key="1">
    <source>
        <dbReference type="PROSITE" id="PS51384"/>
    </source>
</evidence>
<dbReference type="Proteomes" id="UP001597480">
    <property type="component" value="Unassembled WGS sequence"/>
</dbReference>
<protein>
    <submittedName>
        <fullName evidence="2">Siderophore-interacting protein</fullName>
    </submittedName>
</protein>
<comment type="caution">
    <text evidence="2">The sequence shown here is derived from an EMBL/GenBank/DDBJ whole genome shotgun (WGS) entry which is preliminary data.</text>
</comment>
<name>A0ABW5NT06_9FLAO</name>
<dbReference type="PROSITE" id="PS51384">
    <property type="entry name" value="FAD_FR"/>
    <property type="match status" value="1"/>
</dbReference>
<evidence type="ECO:0000313" key="2">
    <source>
        <dbReference type="EMBL" id="MFD2601178.1"/>
    </source>
</evidence>
<accession>A0ABW5NT06</accession>
<dbReference type="Gene3D" id="3.40.50.80">
    <property type="entry name" value="Nucleotide-binding domain of ferredoxin-NADP reductase (FNR) module"/>
    <property type="match status" value="1"/>
</dbReference>
<dbReference type="InterPro" id="IPR017927">
    <property type="entry name" value="FAD-bd_FR_type"/>
</dbReference>
<dbReference type="Gene3D" id="2.40.30.10">
    <property type="entry name" value="Translation factors"/>
    <property type="match status" value="1"/>
</dbReference>
<dbReference type="PANTHER" id="PTHR30157:SF0">
    <property type="entry name" value="NADPH-DEPENDENT FERRIC-CHELATE REDUCTASE"/>
    <property type="match status" value="1"/>
</dbReference>
<proteinExistence type="predicted"/>
<reference evidence="3" key="1">
    <citation type="journal article" date="2019" name="Int. J. Syst. Evol. Microbiol.">
        <title>The Global Catalogue of Microorganisms (GCM) 10K type strain sequencing project: providing services to taxonomists for standard genome sequencing and annotation.</title>
        <authorList>
            <consortium name="The Broad Institute Genomics Platform"/>
            <consortium name="The Broad Institute Genome Sequencing Center for Infectious Disease"/>
            <person name="Wu L."/>
            <person name="Ma J."/>
        </authorList>
    </citation>
    <scope>NUCLEOTIDE SEQUENCE [LARGE SCALE GENOMIC DNA]</scope>
    <source>
        <strain evidence="3">KCTC 42107</strain>
    </source>
</reference>
<evidence type="ECO:0000313" key="3">
    <source>
        <dbReference type="Proteomes" id="UP001597480"/>
    </source>
</evidence>
<dbReference type="InterPro" id="IPR008333">
    <property type="entry name" value="Cbr1-like_FAD-bd_dom"/>
</dbReference>
<dbReference type="RefSeq" id="WP_379819803.1">
    <property type="nucleotide sequence ID" value="NZ_JBHUMD010000005.1"/>
</dbReference>
<feature type="domain" description="FAD-binding FR-type" evidence="1">
    <location>
        <begin position="10"/>
        <end position="116"/>
    </location>
</feature>